<evidence type="ECO:0000256" key="1">
    <source>
        <dbReference type="ARBA" id="ARBA00004141"/>
    </source>
</evidence>
<dbReference type="Gene3D" id="1.10.287.70">
    <property type="match status" value="2"/>
</dbReference>
<accession>A0A6J8A7J8</accession>
<evidence type="ECO:0000256" key="5">
    <source>
        <dbReference type="ARBA" id="ARBA00023065"/>
    </source>
</evidence>
<feature type="domain" description="Potassium channel" evidence="10">
    <location>
        <begin position="91"/>
        <end position="133"/>
    </location>
</feature>
<dbReference type="EMBL" id="CACVKT020000904">
    <property type="protein sequence ID" value="CAC5363607.1"/>
    <property type="molecule type" value="Genomic_DNA"/>
</dbReference>
<name>A0A6J8A7J8_MYTCO</name>
<evidence type="ECO:0000313" key="11">
    <source>
        <dbReference type="EMBL" id="CAC5363607.1"/>
    </source>
</evidence>
<dbReference type="PANTHER" id="PTHR11003:SF249">
    <property type="entry name" value="TWO PORE POTASSIUM CHANNEL PROTEIN SUP-9"/>
    <property type="match status" value="1"/>
</dbReference>
<evidence type="ECO:0000256" key="6">
    <source>
        <dbReference type="ARBA" id="ARBA00023136"/>
    </source>
</evidence>
<dbReference type="GO" id="GO:0015271">
    <property type="term" value="F:outward rectifier potassium channel activity"/>
    <property type="evidence" value="ECO:0007669"/>
    <property type="project" value="TreeGrafter"/>
</dbReference>
<dbReference type="GO" id="GO:0022841">
    <property type="term" value="F:potassium ion leak channel activity"/>
    <property type="evidence" value="ECO:0007669"/>
    <property type="project" value="TreeGrafter"/>
</dbReference>
<dbReference type="PANTHER" id="PTHR11003">
    <property type="entry name" value="POTASSIUM CHANNEL, SUBFAMILY K"/>
    <property type="match status" value="1"/>
</dbReference>
<dbReference type="Proteomes" id="UP000507470">
    <property type="component" value="Unassembled WGS sequence"/>
</dbReference>
<dbReference type="SUPFAM" id="SSF81324">
    <property type="entry name" value="Voltage-gated potassium channels"/>
    <property type="match status" value="1"/>
</dbReference>
<feature type="transmembrane region" description="Helical" evidence="9">
    <location>
        <begin position="149"/>
        <end position="173"/>
    </location>
</feature>
<evidence type="ECO:0000256" key="9">
    <source>
        <dbReference type="SAM" id="Phobius"/>
    </source>
</evidence>
<keyword evidence="4 9" id="KW-1133">Transmembrane helix</keyword>
<evidence type="ECO:0000313" key="12">
    <source>
        <dbReference type="Proteomes" id="UP000507470"/>
    </source>
</evidence>
<keyword evidence="6 9" id="KW-0472">Membrane</keyword>
<reference evidence="11 12" key="1">
    <citation type="submission" date="2020-06" db="EMBL/GenBank/DDBJ databases">
        <authorList>
            <person name="Li R."/>
            <person name="Bekaert M."/>
        </authorList>
    </citation>
    <scope>NUCLEOTIDE SEQUENCE [LARGE SCALE GENOMIC DNA]</scope>
    <source>
        <strain evidence="12">wild</strain>
    </source>
</reference>
<keyword evidence="2" id="KW-0813">Transport</keyword>
<dbReference type="InterPro" id="IPR013099">
    <property type="entry name" value="K_chnl_dom"/>
</dbReference>
<dbReference type="Pfam" id="PF07885">
    <property type="entry name" value="Ion_trans_2"/>
    <property type="match status" value="1"/>
</dbReference>
<keyword evidence="3 9" id="KW-0812">Transmembrane</keyword>
<keyword evidence="5" id="KW-0406">Ion transport</keyword>
<feature type="transmembrane region" description="Helical" evidence="9">
    <location>
        <begin position="95"/>
        <end position="114"/>
    </location>
</feature>
<dbReference type="InterPro" id="IPR003280">
    <property type="entry name" value="2pore_dom_K_chnl"/>
</dbReference>
<feature type="compositionally biased region" description="Basic and acidic residues" evidence="8">
    <location>
        <begin position="196"/>
        <end position="216"/>
    </location>
</feature>
<proteinExistence type="predicted"/>
<gene>
    <name evidence="11" type="ORF">MCOR_4963</name>
</gene>
<dbReference type="GO" id="GO:0005886">
    <property type="term" value="C:plasma membrane"/>
    <property type="evidence" value="ECO:0007669"/>
    <property type="project" value="TreeGrafter"/>
</dbReference>
<evidence type="ECO:0000256" key="7">
    <source>
        <dbReference type="ARBA" id="ARBA00023303"/>
    </source>
</evidence>
<dbReference type="AlphaFoldDB" id="A0A6J8A7J8"/>
<feature type="region of interest" description="Disordered" evidence="8">
    <location>
        <begin position="196"/>
        <end position="233"/>
    </location>
</feature>
<keyword evidence="7" id="KW-0407">Ion channel</keyword>
<organism evidence="11 12">
    <name type="scientific">Mytilus coruscus</name>
    <name type="common">Sea mussel</name>
    <dbReference type="NCBI Taxonomy" id="42192"/>
    <lineage>
        <taxon>Eukaryota</taxon>
        <taxon>Metazoa</taxon>
        <taxon>Spiralia</taxon>
        <taxon>Lophotrochozoa</taxon>
        <taxon>Mollusca</taxon>
        <taxon>Bivalvia</taxon>
        <taxon>Autobranchia</taxon>
        <taxon>Pteriomorphia</taxon>
        <taxon>Mytilida</taxon>
        <taxon>Mytiloidea</taxon>
        <taxon>Mytilidae</taxon>
        <taxon>Mytilinae</taxon>
        <taxon>Mytilus</taxon>
    </lineage>
</organism>
<evidence type="ECO:0000259" key="10">
    <source>
        <dbReference type="Pfam" id="PF07885"/>
    </source>
</evidence>
<feature type="transmembrane region" description="Helical" evidence="9">
    <location>
        <begin position="12"/>
        <end position="33"/>
    </location>
</feature>
<protein>
    <submittedName>
        <fullName evidence="11">KCNK1</fullName>
    </submittedName>
</protein>
<evidence type="ECO:0000256" key="8">
    <source>
        <dbReference type="SAM" id="MobiDB-lite"/>
    </source>
</evidence>
<keyword evidence="12" id="KW-1185">Reference proteome</keyword>
<evidence type="ECO:0000256" key="4">
    <source>
        <dbReference type="ARBA" id="ARBA00022989"/>
    </source>
</evidence>
<evidence type="ECO:0000256" key="3">
    <source>
        <dbReference type="ARBA" id="ARBA00022692"/>
    </source>
</evidence>
<evidence type="ECO:0000256" key="2">
    <source>
        <dbReference type="ARBA" id="ARBA00022448"/>
    </source>
</evidence>
<sequence length="233" mass="26405">MSLSFRKSTVRLLALSGFYLLYIVIGASVFSAIEGPRERDLTVYVRDVREKFLKDHSRCLTDDDLEKFLIEINNAAHKGVSSTRNVTMAEPNWSFGQSIFFSVTVLTTIGYGRVTPLSDEGKGFIIVYTVIGLGDYIPGDNPEQKLRPLYKVITTCYLVIGLWAMMLLMSVLYDIPELNIGFHFYMKSDKDEDEERTALKSSIEKTGTKYTKHVDEEQPTGVQAETNERSTEQ</sequence>
<dbReference type="OrthoDB" id="297496at2759"/>
<dbReference type="GO" id="GO:0030322">
    <property type="term" value="P:stabilization of membrane potential"/>
    <property type="evidence" value="ECO:0007669"/>
    <property type="project" value="TreeGrafter"/>
</dbReference>
<comment type="subcellular location">
    <subcellularLocation>
        <location evidence="1">Membrane</location>
        <topology evidence="1">Multi-pass membrane protein</topology>
    </subcellularLocation>
</comment>